<feature type="binding site" evidence="8">
    <location>
        <begin position="18"/>
        <end position="25"/>
    </location>
    <ligand>
        <name>GTP</name>
        <dbReference type="ChEBI" id="CHEBI:37565"/>
        <label>1</label>
    </ligand>
</feature>
<feature type="binding site" evidence="8">
    <location>
        <begin position="199"/>
        <end position="206"/>
    </location>
    <ligand>
        <name>GTP</name>
        <dbReference type="ChEBI" id="CHEBI:37565"/>
        <label>2</label>
    </ligand>
</feature>
<dbReference type="PANTHER" id="PTHR43834:SF6">
    <property type="entry name" value="GTPASE DER"/>
    <property type="match status" value="1"/>
</dbReference>
<evidence type="ECO:0000256" key="10">
    <source>
        <dbReference type="RuleBase" id="RU004481"/>
    </source>
</evidence>
<dbReference type="CDD" id="cd01895">
    <property type="entry name" value="EngA2"/>
    <property type="match status" value="1"/>
</dbReference>
<evidence type="ECO:0000259" key="11">
    <source>
        <dbReference type="PROSITE" id="PS51712"/>
    </source>
</evidence>
<evidence type="ECO:0000256" key="6">
    <source>
        <dbReference type="ARBA" id="ARBA00023134"/>
    </source>
</evidence>
<dbReference type="STRING" id="1629334.Cva_01663"/>
<dbReference type="InterPro" id="IPR003593">
    <property type="entry name" value="AAA+_ATPase"/>
</dbReference>
<evidence type="ECO:0000256" key="9">
    <source>
        <dbReference type="PROSITE-ProRule" id="PRU01049"/>
    </source>
</evidence>
<feature type="binding site" evidence="8">
    <location>
        <begin position="65"/>
        <end position="69"/>
    </location>
    <ligand>
        <name>GTP</name>
        <dbReference type="ChEBI" id="CHEBI:37565"/>
        <label>1</label>
    </ligand>
</feature>
<reference evidence="12 13" key="1">
    <citation type="submission" date="2015-03" db="EMBL/GenBank/DDBJ databases">
        <title>Caedibacter varicaedens, whole genome shotgun sequence.</title>
        <authorList>
            <person name="Suzuki H."/>
            <person name="Dapper A.L."/>
            <person name="Gibson A.K."/>
            <person name="Jackson C."/>
            <person name="Lee H."/>
            <person name="Pejaver V.R."/>
            <person name="Doak T."/>
            <person name="Lynch M."/>
        </authorList>
    </citation>
    <scope>NUCLEOTIDE SEQUENCE [LARGE SCALE GENOMIC DNA]</scope>
</reference>
<dbReference type="SMART" id="SM00382">
    <property type="entry name" value="AAA"/>
    <property type="match status" value="2"/>
</dbReference>
<evidence type="ECO:0000256" key="1">
    <source>
        <dbReference type="ARBA" id="ARBA00008279"/>
    </source>
</evidence>
<sequence length="458" mass="51738">MTQKSGRGEPLLKLVILGRPNVGKSTLFNRLAGRKLAIVHNHPGVTRDWREAEGKLADLHFHICDTAGLDGFESPEIKEQITQQTSQLIQKADILLFMTDAREGITSSEVMLAQQARLTEKPLIMIANKCEGREGRQNLYEVYRLGLGDPIPVSAEHGEGLDDLYQALVPYFKEEEEEDPVETPPLPEEMRPLRLAIAGRPNVGKSTLMNALLGESRVLTGDQPGITRDAVIIPWHYEKREIQLVDTAGLRRRSRIEASLEKFSARSTLEEIRYAQIVVLVLDAHDPLNKQDLTIASNVIEEGRGLVIALNKWDSADQKEWHNIVHKLGQSLSQVKGIPIIPISALKKRNLDKLMKAVLQMDQLWHHRISTSQLNQWLEMAIERHPPPLSGGTRVKIKYATQIKTRPPTFALFVSKPVELPDSYTRYLMTSLRDTFNLPGVPLRFLLRKGKNPYDPKK</sequence>
<evidence type="ECO:0000313" key="13">
    <source>
        <dbReference type="Proteomes" id="UP000036771"/>
    </source>
</evidence>
<dbReference type="PIRSF" id="PIRSF006485">
    <property type="entry name" value="GTP-binding_EngA"/>
    <property type="match status" value="1"/>
</dbReference>
<dbReference type="AlphaFoldDB" id="A0A0K8MFM2"/>
<dbReference type="InterPro" id="IPR016484">
    <property type="entry name" value="GTPase_Der"/>
</dbReference>
<dbReference type="InterPro" id="IPR005225">
    <property type="entry name" value="Small_GTP-bd"/>
</dbReference>
<dbReference type="SUPFAM" id="SSF52540">
    <property type="entry name" value="P-loop containing nucleoside triphosphate hydrolases"/>
    <property type="match status" value="2"/>
</dbReference>
<evidence type="ECO:0000256" key="7">
    <source>
        <dbReference type="ARBA" id="ARBA00032345"/>
    </source>
</evidence>
<comment type="subunit">
    <text evidence="8">Associates with the 50S ribosomal subunit.</text>
</comment>
<comment type="similarity">
    <text evidence="1 8 9 10">Belongs to the TRAFAC class TrmE-Era-EngA-EngB-Septin-like GTPase superfamily. EngA (Der) GTPase family.</text>
</comment>
<feature type="domain" description="EngA-type G" evidence="11">
    <location>
        <begin position="193"/>
        <end position="366"/>
    </location>
</feature>
<keyword evidence="3 8" id="KW-0690">Ribosome biogenesis</keyword>
<keyword evidence="5 8" id="KW-0547">Nucleotide-binding</keyword>
<keyword evidence="6 8" id="KW-0342">GTP-binding</keyword>
<dbReference type="InterPro" id="IPR015946">
    <property type="entry name" value="KH_dom-like_a/b"/>
</dbReference>
<comment type="function">
    <text evidence="8 10">GTPase that plays an essential role in the late steps of ribosome biogenesis.</text>
</comment>
<dbReference type="InterPro" id="IPR031166">
    <property type="entry name" value="G_ENGA"/>
</dbReference>
<dbReference type="HAMAP" id="MF_00195">
    <property type="entry name" value="GTPase_Der"/>
    <property type="match status" value="1"/>
</dbReference>
<dbReference type="GO" id="GO:0005525">
    <property type="term" value="F:GTP binding"/>
    <property type="evidence" value="ECO:0007669"/>
    <property type="project" value="UniProtKB-UniRule"/>
</dbReference>
<dbReference type="CDD" id="cd01894">
    <property type="entry name" value="EngA1"/>
    <property type="match status" value="1"/>
</dbReference>
<organism evidence="12 13">
    <name type="scientific">Caedimonas varicaedens</name>
    <dbReference type="NCBI Taxonomy" id="1629334"/>
    <lineage>
        <taxon>Bacteria</taxon>
        <taxon>Pseudomonadati</taxon>
        <taxon>Pseudomonadota</taxon>
        <taxon>Alphaproteobacteria</taxon>
        <taxon>Holosporales</taxon>
        <taxon>Caedimonadaceae</taxon>
        <taxon>Caedimonas</taxon>
    </lineage>
</organism>
<feature type="binding site" evidence="8">
    <location>
        <begin position="311"/>
        <end position="314"/>
    </location>
    <ligand>
        <name>GTP</name>
        <dbReference type="ChEBI" id="CHEBI:37565"/>
        <label>2</label>
    </ligand>
</feature>
<dbReference type="InterPro" id="IPR032859">
    <property type="entry name" value="KH_dom-like"/>
</dbReference>
<keyword evidence="13" id="KW-1185">Reference proteome</keyword>
<dbReference type="NCBIfam" id="TIGR03594">
    <property type="entry name" value="GTPase_EngA"/>
    <property type="match status" value="1"/>
</dbReference>
<dbReference type="Pfam" id="PF01926">
    <property type="entry name" value="MMR_HSR1"/>
    <property type="match status" value="2"/>
</dbReference>
<feature type="binding site" evidence="8">
    <location>
        <begin position="246"/>
        <end position="250"/>
    </location>
    <ligand>
        <name>GTP</name>
        <dbReference type="ChEBI" id="CHEBI:37565"/>
        <label>2</label>
    </ligand>
</feature>
<protein>
    <recommendedName>
        <fullName evidence="2 8">GTPase Der</fullName>
    </recommendedName>
    <alternativeName>
        <fullName evidence="7 8">GTP-binding protein EngA</fullName>
    </alternativeName>
</protein>
<evidence type="ECO:0000313" key="12">
    <source>
        <dbReference type="EMBL" id="GAO98993.1"/>
    </source>
</evidence>
<dbReference type="Gene3D" id="3.40.50.300">
    <property type="entry name" value="P-loop containing nucleotide triphosphate hydrolases"/>
    <property type="match status" value="2"/>
</dbReference>
<keyword evidence="4 10" id="KW-0677">Repeat</keyword>
<dbReference type="GO" id="GO:0042254">
    <property type="term" value="P:ribosome biogenesis"/>
    <property type="evidence" value="ECO:0007669"/>
    <property type="project" value="UniProtKB-KW"/>
</dbReference>
<dbReference type="OrthoDB" id="9805918at2"/>
<evidence type="ECO:0000256" key="3">
    <source>
        <dbReference type="ARBA" id="ARBA00022517"/>
    </source>
</evidence>
<gene>
    <name evidence="8 12" type="primary">der</name>
    <name evidence="12" type="ORF">Cva_01663</name>
</gene>
<dbReference type="EMBL" id="BBVC01000110">
    <property type="protein sequence ID" value="GAO98993.1"/>
    <property type="molecule type" value="Genomic_DNA"/>
</dbReference>
<dbReference type="Gene3D" id="3.30.300.20">
    <property type="match status" value="1"/>
</dbReference>
<feature type="binding site" evidence="8">
    <location>
        <begin position="128"/>
        <end position="131"/>
    </location>
    <ligand>
        <name>GTP</name>
        <dbReference type="ChEBI" id="CHEBI:37565"/>
        <label>1</label>
    </ligand>
</feature>
<dbReference type="PANTHER" id="PTHR43834">
    <property type="entry name" value="GTPASE DER"/>
    <property type="match status" value="1"/>
</dbReference>
<comment type="caution">
    <text evidence="12">The sequence shown here is derived from an EMBL/GenBank/DDBJ whole genome shotgun (WGS) entry which is preliminary data.</text>
</comment>
<dbReference type="Pfam" id="PF14714">
    <property type="entry name" value="KH_dom-like"/>
    <property type="match status" value="1"/>
</dbReference>
<evidence type="ECO:0000256" key="5">
    <source>
        <dbReference type="ARBA" id="ARBA00022741"/>
    </source>
</evidence>
<dbReference type="Proteomes" id="UP000036771">
    <property type="component" value="Unassembled WGS sequence"/>
</dbReference>
<dbReference type="FunFam" id="3.30.300.20:FF:000004">
    <property type="entry name" value="GTPase Der"/>
    <property type="match status" value="1"/>
</dbReference>
<name>A0A0K8MFM2_9PROT</name>
<evidence type="ECO:0000256" key="2">
    <source>
        <dbReference type="ARBA" id="ARBA00020953"/>
    </source>
</evidence>
<evidence type="ECO:0000256" key="4">
    <source>
        <dbReference type="ARBA" id="ARBA00022737"/>
    </source>
</evidence>
<proteinExistence type="inferred from homology"/>
<dbReference type="PROSITE" id="PS51712">
    <property type="entry name" value="G_ENGA"/>
    <property type="match status" value="1"/>
</dbReference>
<dbReference type="InterPro" id="IPR006073">
    <property type="entry name" value="GTP-bd"/>
</dbReference>
<dbReference type="PRINTS" id="PR00326">
    <property type="entry name" value="GTP1OBG"/>
</dbReference>
<dbReference type="InterPro" id="IPR027417">
    <property type="entry name" value="P-loop_NTPase"/>
</dbReference>
<evidence type="ECO:0000256" key="8">
    <source>
        <dbReference type="HAMAP-Rule" id="MF_00195"/>
    </source>
</evidence>
<dbReference type="NCBIfam" id="TIGR00231">
    <property type="entry name" value="small_GTP"/>
    <property type="match status" value="2"/>
</dbReference>
<accession>A0A0K8MFM2</accession>